<reference evidence="2" key="1">
    <citation type="submission" date="2016-10" db="EMBL/GenBank/DDBJ databases">
        <authorList>
            <person name="Varghese N."/>
            <person name="Submissions S."/>
        </authorList>
    </citation>
    <scope>NUCLEOTIDE SEQUENCE [LARGE SCALE GENOMIC DNA]</scope>
    <source>
        <strain evidence="2">DSM 26382</strain>
    </source>
</reference>
<dbReference type="RefSeq" id="WP_017678314.1">
    <property type="nucleotide sequence ID" value="NZ_FMZQ01000001.1"/>
</dbReference>
<proteinExistence type="predicted"/>
<keyword evidence="2" id="KW-1185">Reference proteome</keyword>
<name>A0A1G6J0X1_9GAMM</name>
<accession>A0A1G6J0X1</accession>
<protein>
    <submittedName>
        <fullName evidence="1">Uncharacterized protein</fullName>
    </submittedName>
</protein>
<dbReference type="AlphaFoldDB" id="A0A1G6J0X1"/>
<organism evidence="1 2">
    <name type="scientific">Ectopseudomonas chengduensis</name>
    <dbReference type="NCBI Taxonomy" id="489632"/>
    <lineage>
        <taxon>Bacteria</taxon>
        <taxon>Pseudomonadati</taxon>
        <taxon>Pseudomonadota</taxon>
        <taxon>Gammaproteobacteria</taxon>
        <taxon>Pseudomonadales</taxon>
        <taxon>Pseudomonadaceae</taxon>
        <taxon>Ectopseudomonas</taxon>
    </lineage>
</organism>
<dbReference type="EMBL" id="FMZQ01000001">
    <property type="protein sequence ID" value="SDC12482.1"/>
    <property type="molecule type" value="Genomic_DNA"/>
</dbReference>
<gene>
    <name evidence="1" type="ORF">SAMN05216576_101505</name>
</gene>
<dbReference type="Proteomes" id="UP000199467">
    <property type="component" value="Unassembled WGS sequence"/>
</dbReference>
<evidence type="ECO:0000313" key="1">
    <source>
        <dbReference type="EMBL" id="SDC12482.1"/>
    </source>
</evidence>
<sequence>MAELLLRGLALIAEIALEIIIGYVFYTTGWLALRLLTLGHYPNLPLRVADPMGSRSAWVATFGFLCLVGLPLTWLTVTYS</sequence>
<evidence type="ECO:0000313" key="2">
    <source>
        <dbReference type="Proteomes" id="UP000199467"/>
    </source>
</evidence>